<feature type="transmembrane region" description="Helical" evidence="6">
    <location>
        <begin position="174"/>
        <end position="196"/>
    </location>
</feature>
<feature type="transmembrane region" description="Helical" evidence="6">
    <location>
        <begin position="410"/>
        <end position="432"/>
    </location>
</feature>
<evidence type="ECO:0000256" key="2">
    <source>
        <dbReference type="ARBA" id="ARBA00022448"/>
    </source>
</evidence>
<evidence type="ECO:0000256" key="3">
    <source>
        <dbReference type="ARBA" id="ARBA00022692"/>
    </source>
</evidence>
<feature type="transmembrane region" description="Helical" evidence="6">
    <location>
        <begin position="330"/>
        <end position="355"/>
    </location>
</feature>
<comment type="subcellular location">
    <subcellularLocation>
        <location evidence="1">Membrane</location>
        <topology evidence="1">Multi-pass membrane protein</topology>
    </subcellularLocation>
</comment>
<keyword evidence="3 6" id="KW-0812">Transmembrane</keyword>
<dbReference type="GO" id="GO:0015128">
    <property type="term" value="F:gluconate transmembrane transporter activity"/>
    <property type="evidence" value="ECO:0007669"/>
    <property type="project" value="InterPro"/>
</dbReference>
<dbReference type="Pfam" id="PF03600">
    <property type="entry name" value="CitMHS"/>
    <property type="match status" value="1"/>
</dbReference>
<keyword evidence="4 6" id="KW-1133">Transmembrane helix</keyword>
<dbReference type="EMBL" id="QMAP01000012">
    <property type="protein sequence ID" value="RXI45688.1"/>
    <property type="molecule type" value="Genomic_DNA"/>
</dbReference>
<keyword evidence="2" id="KW-0813">Transport</keyword>
<sequence length="434" mass="46776">MDIWIIIIALVLFTILAFKRVSALILGPLVSLFVIVCSKLPMFDTMLGPYMNAAANYVEKFFLVFFVGAVFGSIMQETGAAESIAHSLIKITNGKFVAPLIMIITGLLTYGGISGFVVFFAMYPIAVELFKSANLSRRLIPAAISAGAWTWSMTGPGSPSIQNIIAMRYLETSSTAALLPAIASALAQLILICVWFEYRSSKLTKKGYTFYEDPTIIPYIDNKNISKNNKDLPNPIMSAIPAILILICFNIIELPVEGAVTIGIISAIVLLWKRIDSPSEWINTLNKGAINSATAILNTAIVVGFAGVVKETPGFEKIINKLKTMKMSPMLFVAITVAIASGAAGSASGGLGIAFESLKDTYINMGVNLEYVHRISVIASGTFDTLPHQGAQITLLAICGLTHKEGYFDIAMTQIIFPILVLLLVTIPMCSIGL</sequence>
<dbReference type="InterPro" id="IPR004680">
    <property type="entry name" value="Cit_transptr-like_dom"/>
</dbReference>
<gene>
    <name evidence="8" type="ORF">DP130_11590</name>
</gene>
<reference evidence="8 9" key="1">
    <citation type="submission" date="2018-06" db="EMBL/GenBank/DDBJ databases">
        <title>Genome conservation of Clostridium tetani.</title>
        <authorList>
            <person name="Bruggemann H."/>
            <person name="Popoff M.R."/>
        </authorList>
    </citation>
    <scope>NUCLEOTIDE SEQUENCE [LARGE SCALE GENOMIC DNA]</scope>
    <source>
        <strain evidence="8 9">2017.061</strain>
    </source>
</reference>
<comment type="caution">
    <text evidence="8">The sequence shown here is derived from an EMBL/GenBank/DDBJ whole genome shotgun (WGS) entry which is preliminary data.</text>
</comment>
<feature type="domain" description="Citrate transporter-like" evidence="7">
    <location>
        <begin position="6"/>
        <end position="340"/>
    </location>
</feature>
<evidence type="ECO:0000256" key="4">
    <source>
        <dbReference type="ARBA" id="ARBA00022989"/>
    </source>
</evidence>
<feature type="transmembrane region" description="Helical" evidence="6">
    <location>
        <begin position="96"/>
        <end position="123"/>
    </location>
</feature>
<dbReference type="RefSeq" id="WP_129030795.1">
    <property type="nucleotide sequence ID" value="NZ_QMAP01000012.1"/>
</dbReference>
<proteinExistence type="predicted"/>
<protein>
    <submittedName>
        <fullName evidence="8">GntP family permease</fullName>
    </submittedName>
</protein>
<accession>A0A4Q0VAH6</accession>
<feature type="transmembrane region" description="Helical" evidence="6">
    <location>
        <begin position="57"/>
        <end position="76"/>
    </location>
</feature>
<feature type="transmembrane region" description="Helical" evidence="6">
    <location>
        <begin position="289"/>
        <end position="309"/>
    </location>
</feature>
<name>A0A4Q0VAH6_CLOTA</name>
<feature type="transmembrane region" description="Helical" evidence="6">
    <location>
        <begin position="6"/>
        <end position="36"/>
    </location>
</feature>
<evidence type="ECO:0000259" key="7">
    <source>
        <dbReference type="Pfam" id="PF03600"/>
    </source>
</evidence>
<evidence type="ECO:0000313" key="8">
    <source>
        <dbReference type="EMBL" id="RXI45688.1"/>
    </source>
</evidence>
<feature type="transmembrane region" description="Helical" evidence="6">
    <location>
        <begin position="236"/>
        <end position="269"/>
    </location>
</feature>
<evidence type="ECO:0000313" key="9">
    <source>
        <dbReference type="Proteomes" id="UP000290921"/>
    </source>
</evidence>
<keyword evidence="5 6" id="KW-0472">Membrane</keyword>
<evidence type="ECO:0000256" key="6">
    <source>
        <dbReference type="SAM" id="Phobius"/>
    </source>
</evidence>
<dbReference type="Proteomes" id="UP000290921">
    <property type="component" value="Unassembled WGS sequence"/>
</dbReference>
<dbReference type="PANTHER" id="PTHR30354">
    <property type="entry name" value="GNT FAMILY GLUCONATE TRANSPORTER"/>
    <property type="match status" value="1"/>
</dbReference>
<evidence type="ECO:0000256" key="1">
    <source>
        <dbReference type="ARBA" id="ARBA00004141"/>
    </source>
</evidence>
<dbReference type="AlphaFoldDB" id="A0A4Q0VAH6"/>
<evidence type="ECO:0000256" key="5">
    <source>
        <dbReference type="ARBA" id="ARBA00023136"/>
    </source>
</evidence>
<dbReference type="InterPro" id="IPR003474">
    <property type="entry name" value="Glcn_transporter"/>
</dbReference>
<dbReference type="PANTHER" id="PTHR30354:SF7">
    <property type="entry name" value="BLL7963 PROTEIN"/>
    <property type="match status" value="1"/>
</dbReference>
<organism evidence="8 9">
    <name type="scientific">Clostridium tetani</name>
    <dbReference type="NCBI Taxonomy" id="1513"/>
    <lineage>
        <taxon>Bacteria</taxon>
        <taxon>Bacillati</taxon>
        <taxon>Bacillota</taxon>
        <taxon>Clostridia</taxon>
        <taxon>Eubacteriales</taxon>
        <taxon>Clostridiaceae</taxon>
        <taxon>Clostridium</taxon>
    </lineage>
</organism>
<dbReference type="GO" id="GO:0005886">
    <property type="term" value="C:plasma membrane"/>
    <property type="evidence" value="ECO:0007669"/>
    <property type="project" value="TreeGrafter"/>
</dbReference>